<dbReference type="AlphaFoldDB" id="A0A1J0WP00"/>
<sequence>MGAAAVSACGVEPRIPYRPDDRAATPLLGAPYRIRTDAAIEDYPPDLGPRFRENGRSHYLAISGGGANGAFGAGVLAGWTASGTRPTFSVISGVSTGALIAPLAFLGPEHDVTLRNLYTGGVAEGIGGKPSLLGLLTRGALVDPQPLRQLVEFFVSPSLLRGVAQEHARGRRLFVFTTDLDAQLGVIWNMGAIAGSGDPGALSLFEDVLMASAAIPGAFPPIRIRGQTADGRTFEELHGDGAVVSNVFTLPETVLFSFQGQRAVGAALTDIHMLMNVNLEPEFNVVAVRPSAITARSVSTLLKYQMLRQVNATHDFAHAAGIGFHVTSIDMVAPDDVDTLEFNTAYMRALYAEGFRRARAGSAWSAALPPLEGDEAIVSAG</sequence>
<geneLocation type="plasmid" evidence="4 5">
    <name>unnamed5</name>
</geneLocation>
<accession>A0A1J0WP00</accession>
<gene>
    <name evidence="4" type="ORF">BOO69_21010</name>
</gene>
<dbReference type="InterPro" id="IPR002641">
    <property type="entry name" value="PNPLA_dom"/>
</dbReference>
<evidence type="ECO:0000256" key="1">
    <source>
        <dbReference type="ARBA" id="ARBA00023098"/>
    </source>
</evidence>
<dbReference type="GO" id="GO:0016042">
    <property type="term" value="P:lipid catabolic process"/>
    <property type="evidence" value="ECO:0007669"/>
    <property type="project" value="UniProtKB-UniRule"/>
</dbReference>
<dbReference type="PROSITE" id="PS51635">
    <property type="entry name" value="PNPLA"/>
    <property type="match status" value="1"/>
</dbReference>
<keyword evidence="1 2" id="KW-0443">Lipid metabolism</keyword>
<feature type="active site" description="Nucleophile" evidence="2">
    <location>
        <position position="95"/>
    </location>
</feature>
<evidence type="ECO:0000259" key="3">
    <source>
        <dbReference type="PROSITE" id="PS51635"/>
    </source>
</evidence>
<evidence type="ECO:0000313" key="5">
    <source>
        <dbReference type="Proteomes" id="UP000181897"/>
    </source>
</evidence>
<feature type="short sequence motif" description="DGA/G" evidence="2">
    <location>
        <begin position="240"/>
        <end position="242"/>
    </location>
</feature>
<dbReference type="GO" id="GO:0016787">
    <property type="term" value="F:hydrolase activity"/>
    <property type="evidence" value="ECO:0007669"/>
    <property type="project" value="UniProtKB-UniRule"/>
</dbReference>
<dbReference type="KEGG" id="suam:BOO69_21010"/>
<organism evidence="4 5">
    <name type="scientific">Sulfitobacter alexandrii</name>
    <dbReference type="NCBI Taxonomy" id="1917485"/>
    <lineage>
        <taxon>Bacteria</taxon>
        <taxon>Pseudomonadati</taxon>
        <taxon>Pseudomonadota</taxon>
        <taxon>Alphaproteobacteria</taxon>
        <taxon>Rhodobacterales</taxon>
        <taxon>Roseobacteraceae</taxon>
        <taxon>Sulfitobacter</taxon>
    </lineage>
</organism>
<dbReference type="Pfam" id="PF01734">
    <property type="entry name" value="Patatin"/>
    <property type="match status" value="1"/>
</dbReference>
<dbReference type="Gene3D" id="3.40.1090.10">
    <property type="entry name" value="Cytosolic phospholipase A2 catalytic domain"/>
    <property type="match status" value="1"/>
</dbReference>
<keyword evidence="2" id="KW-0378">Hydrolase</keyword>
<evidence type="ECO:0000313" key="4">
    <source>
        <dbReference type="EMBL" id="APE46047.1"/>
    </source>
</evidence>
<proteinExistence type="predicted"/>
<feature type="short sequence motif" description="GXGXXG" evidence="2">
    <location>
        <begin position="64"/>
        <end position="69"/>
    </location>
</feature>
<feature type="short sequence motif" description="GXSXG" evidence="2">
    <location>
        <begin position="93"/>
        <end position="97"/>
    </location>
</feature>
<name>A0A1J0WP00_9RHOB</name>
<feature type="active site" description="Proton acceptor" evidence="2">
    <location>
        <position position="240"/>
    </location>
</feature>
<reference evidence="4 5" key="1">
    <citation type="submission" date="2016-11" db="EMBL/GenBank/DDBJ databases">
        <title>Complete genome sequence of Sulfitobacter sp. AM1-D1, a toxic bacteria associated with marine dinoflagellate Alexandrium minutum in East China Sea.</title>
        <authorList>
            <person name="Yang Q."/>
            <person name="Zhang X."/>
            <person name="Tian X."/>
        </authorList>
    </citation>
    <scope>NUCLEOTIDE SEQUENCE [LARGE SCALE GENOMIC DNA]</scope>
    <source>
        <strain evidence="4 5">AM1-D1</strain>
        <plasmid evidence="4 5">unnamed5</plasmid>
    </source>
</reference>
<dbReference type="Proteomes" id="UP000181897">
    <property type="component" value="Plasmid unnamed5"/>
</dbReference>
<dbReference type="EMBL" id="CP018081">
    <property type="protein sequence ID" value="APE46047.1"/>
    <property type="molecule type" value="Genomic_DNA"/>
</dbReference>
<dbReference type="SUPFAM" id="SSF52151">
    <property type="entry name" value="FabD/lysophospholipase-like"/>
    <property type="match status" value="1"/>
</dbReference>
<evidence type="ECO:0000256" key="2">
    <source>
        <dbReference type="PROSITE-ProRule" id="PRU01161"/>
    </source>
</evidence>
<protein>
    <recommendedName>
        <fullName evidence="3">PNPLA domain-containing protein</fullName>
    </recommendedName>
</protein>
<keyword evidence="4" id="KW-0614">Plasmid</keyword>
<dbReference type="InterPro" id="IPR016035">
    <property type="entry name" value="Acyl_Trfase/lysoPLipase"/>
</dbReference>
<feature type="domain" description="PNPLA" evidence="3">
    <location>
        <begin position="60"/>
        <end position="253"/>
    </location>
</feature>
<keyword evidence="5" id="KW-1185">Reference proteome</keyword>
<dbReference type="OrthoDB" id="323481at2"/>
<keyword evidence="2" id="KW-0442">Lipid degradation</keyword>